<feature type="transmembrane region" description="Helical" evidence="12">
    <location>
        <begin position="297"/>
        <end position="317"/>
    </location>
</feature>
<evidence type="ECO:0000256" key="10">
    <source>
        <dbReference type="ARBA" id="ARBA00023157"/>
    </source>
</evidence>
<gene>
    <name evidence="13" type="ORF">OPS25_10870</name>
</gene>
<keyword evidence="3 12" id="KW-0812">Transmembrane</keyword>
<feature type="transmembrane region" description="Helical" evidence="12">
    <location>
        <begin position="271"/>
        <end position="291"/>
    </location>
</feature>
<keyword evidence="9 12" id="KW-0472">Membrane</keyword>
<evidence type="ECO:0000256" key="6">
    <source>
        <dbReference type="ARBA" id="ARBA00023002"/>
    </source>
</evidence>
<keyword evidence="4" id="KW-0479">Metal-binding</keyword>
<sequence>MKKLVIFSIFLAFVVIILGAYTRLTDAGLGCPDWPGCYGHLTVPKGEHVDAANQAFPERPVEAHKAWNEMIHRYFAGTLGLVIVAIAALALRNRQQRPVKLPLFLVGLVIFQAALGMWTVTLNLLPAVVMAHLLGGFAVLSCLFLLFLRLKHSRTPVQQLPTKPPLKLAAIGLVILITQIGLGGWTSANYAALACTDFPICEGGWVQRLDFAGAFSIPEAQNYEFGAHNYDERMTMHVVHRVGALVTFLYLLWFATRVAKIKQFQLKRHAAVMLVSVLGIQVALGVSNVVFSLPLSVAVLHNAVAATLLLVMVWIAFHLHRLQRGYHE</sequence>
<reference evidence="13" key="1">
    <citation type="submission" date="2022-11" db="EMBL/GenBank/DDBJ databases">
        <title>Alteromonas sp. nov., isolated from sea water of the Qingdao.</title>
        <authorList>
            <person name="Wang Q."/>
        </authorList>
    </citation>
    <scope>NUCLEOTIDE SEQUENCE</scope>
    <source>
        <strain evidence="13">ASW11-7</strain>
    </source>
</reference>
<name>A0ABT3P899_9ALTE</name>
<comment type="subcellular location">
    <subcellularLocation>
        <location evidence="1">Membrane</location>
        <topology evidence="1">Multi-pass membrane protein</topology>
    </subcellularLocation>
</comment>
<dbReference type="InterPro" id="IPR003780">
    <property type="entry name" value="COX15/CtaA_fam"/>
</dbReference>
<feature type="transmembrane region" description="Helical" evidence="12">
    <location>
        <begin position="238"/>
        <end position="259"/>
    </location>
</feature>
<comment type="caution">
    <text evidence="13">The sequence shown here is derived from an EMBL/GenBank/DDBJ whole genome shotgun (WGS) entry which is preliminary data.</text>
</comment>
<keyword evidence="10" id="KW-1015">Disulfide bond</keyword>
<evidence type="ECO:0000256" key="7">
    <source>
        <dbReference type="ARBA" id="ARBA00023004"/>
    </source>
</evidence>
<keyword evidence="8" id="KW-0350">Heme biosynthesis</keyword>
<evidence type="ECO:0000256" key="3">
    <source>
        <dbReference type="ARBA" id="ARBA00022692"/>
    </source>
</evidence>
<feature type="transmembrane region" description="Helical" evidence="12">
    <location>
        <begin position="71"/>
        <end position="91"/>
    </location>
</feature>
<proteinExistence type="predicted"/>
<keyword evidence="6" id="KW-0560">Oxidoreductase</keyword>
<dbReference type="RefSeq" id="WP_265617743.1">
    <property type="nucleotide sequence ID" value="NZ_JAPFRD010000011.1"/>
</dbReference>
<organism evidence="13 14">
    <name type="scientific">Alteromonas aquimaris</name>
    <dbReference type="NCBI Taxonomy" id="2998417"/>
    <lineage>
        <taxon>Bacteria</taxon>
        <taxon>Pseudomonadati</taxon>
        <taxon>Pseudomonadota</taxon>
        <taxon>Gammaproteobacteria</taxon>
        <taxon>Alteromonadales</taxon>
        <taxon>Alteromonadaceae</taxon>
        <taxon>Alteromonas/Salinimonas group</taxon>
        <taxon>Alteromonas</taxon>
    </lineage>
</organism>
<evidence type="ECO:0000256" key="11">
    <source>
        <dbReference type="ARBA" id="ARBA00023444"/>
    </source>
</evidence>
<evidence type="ECO:0000256" key="8">
    <source>
        <dbReference type="ARBA" id="ARBA00023133"/>
    </source>
</evidence>
<dbReference type="InterPro" id="IPR050450">
    <property type="entry name" value="COX15/CtaA_HemeA_synthase"/>
</dbReference>
<dbReference type="Pfam" id="PF02628">
    <property type="entry name" value="COX15-CtaA"/>
    <property type="match status" value="1"/>
</dbReference>
<evidence type="ECO:0000256" key="9">
    <source>
        <dbReference type="ARBA" id="ARBA00023136"/>
    </source>
</evidence>
<evidence type="ECO:0000313" key="13">
    <source>
        <dbReference type="EMBL" id="MCW8108996.1"/>
    </source>
</evidence>
<evidence type="ECO:0000256" key="12">
    <source>
        <dbReference type="SAM" id="Phobius"/>
    </source>
</evidence>
<dbReference type="EMBL" id="JAPFRD010000011">
    <property type="protein sequence ID" value="MCW8108996.1"/>
    <property type="molecule type" value="Genomic_DNA"/>
</dbReference>
<evidence type="ECO:0000313" key="14">
    <source>
        <dbReference type="Proteomes" id="UP001142810"/>
    </source>
</evidence>
<evidence type="ECO:0000256" key="5">
    <source>
        <dbReference type="ARBA" id="ARBA00022989"/>
    </source>
</evidence>
<accession>A0ABT3P899</accession>
<evidence type="ECO:0000256" key="2">
    <source>
        <dbReference type="ARBA" id="ARBA00022475"/>
    </source>
</evidence>
<comment type="pathway">
    <text evidence="11">Porphyrin-containing compound metabolism.</text>
</comment>
<evidence type="ECO:0000256" key="4">
    <source>
        <dbReference type="ARBA" id="ARBA00022723"/>
    </source>
</evidence>
<feature type="transmembrane region" description="Helical" evidence="12">
    <location>
        <begin position="127"/>
        <end position="148"/>
    </location>
</feature>
<keyword evidence="14" id="KW-1185">Reference proteome</keyword>
<feature type="transmembrane region" description="Helical" evidence="12">
    <location>
        <begin position="168"/>
        <end position="188"/>
    </location>
</feature>
<dbReference type="Proteomes" id="UP001142810">
    <property type="component" value="Unassembled WGS sequence"/>
</dbReference>
<dbReference type="PANTHER" id="PTHR35457">
    <property type="entry name" value="HEME A SYNTHASE"/>
    <property type="match status" value="1"/>
</dbReference>
<keyword evidence="7" id="KW-0408">Iron</keyword>
<protein>
    <submittedName>
        <fullName evidence="13">COX15/CtaA family protein</fullName>
    </submittedName>
</protein>
<dbReference type="PANTHER" id="PTHR35457:SF1">
    <property type="entry name" value="HEME A SYNTHASE"/>
    <property type="match status" value="1"/>
</dbReference>
<keyword evidence="2" id="KW-1003">Cell membrane</keyword>
<keyword evidence="5 12" id="KW-1133">Transmembrane helix</keyword>
<feature type="transmembrane region" description="Helical" evidence="12">
    <location>
        <begin position="103"/>
        <end position="121"/>
    </location>
</feature>
<evidence type="ECO:0000256" key="1">
    <source>
        <dbReference type="ARBA" id="ARBA00004141"/>
    </source>
</evidence>